<name>A0AA42C872_9BACT</name>
<comment type="subcellular location">
    <subcellularLocation>
        <location evidence="1">Cell envelope</location>
    </subcellularLocation>
</comment>
<evidence type="ECO:0000256" key="3">
    <source>
        <dbReference type="ARBA" id="ARBA00023157"/>
    </source>
</evidence>
<dbReference type="GO" id="GO:0017004">
    <property type="term" value="P:cytochrome complex assembly"/>
    <property type="evidence" value="ECO:0007669"/>
    <property type="project" value="UniProtKB-KW"/>
</dbReference>
<dbReference type="RefSeq" id="WP_282591004.1">
    <property type="nucleotide sequence ID" value="NZ_JAPAAF010000006.1"/>
</dbReference>
<dbReference type="InterPro" id="IPR000866">
    <property type="entry name" value="AhpC/TSA"/>
</dbReference>
<dbReference type="PROSITE" id="PS51352">
    <property type="entry name" value="THIOREDOXIN_2"/>
    <property type="match status" value="1"/>
</dbReference>
<feature type="coiled-coil region" evidence="5">
    <location>
        <begin position="116"/>
        <end position="143"/>
    </location>
</feature>
<accession>A0AA42C872</accession>
<gene>
    <name evidence="7" type="ORF">N2K84_06645</name>
</gene>
<dbReference type="Gene3D" id="3.40.30.10">
    <property type="entry name" value="Glutaredoxin"/>
    <property type="match status" value="1"/>
</dbReference>
<evidence type="ECO:0000256" key="2">
    <source>
        <dbReference type="ARBA" id="ARBA00022748"/>
    </source>
</evidence>
<dbReference type="InterPro" id="IPR050553">
    <property type="entry name" value="Thioredoxin_ResA/DsbE_sf"/>
</dbReference>
<dbReference type="PANTHER" id="PTHR42852:SF6">
    <property type="entry name" value="THIOL:DISULFIDE INTERCHANGE PROTEIN DSBE"/>
    <property type="match status" value="1"/>
</dbReference>
<keyword evidence="3" id="KW-1015">Disulfide bond</keyword>
<dbReference type="CDD" id="cd02966">
    <property type="entry name" value="TlpA_like_family"/>
    <property type="match status" value="1"/>
</dbReference>
<dbReference type="Pfam" id="PF00578">
    <property type="entry name" value="AhpC-TSA"/>
    <property type="match status" value="1"/>
</dbReference>
<keyword evidence="4" id="KW-0676">Redox-active center</keyword>
<dbReference type="InterPro" id="IPR025380">
    <property type="entry name" value="DUF4369"/>
</dbReference>
<dbReference type="SUPFAM" id="SSF52833">
    <property type="entry name" value="Thioredoxin-like"/>
    <property type="match status" value="1"/>
</dbReference>
<evidence type="ECO:0000313" key="8">
    <source>
        <dbReference type="Proteomes" id="UP001163821"/>
    </source>
</evidence>
<dbReference type="AlphaFoldDB" id="A0AA42C872"/>
<keyword evidence="2" id="KW-0201">Cytochrome c-type biogenesis</keyword>
<proteinExistence type="predicted"/>
<keyword evidence="8" id="KW-1185">Reference proteome</keyword>
<dbReference type="GO" id="GO:0016209">
    <property type="term" value="F:antioxidant activity"/>
    <property type="evidence" value="ECO:0007669"/>
    <property type="project" value="InterPro"/>
</dbReference>
<feature type="domain" description="Thioredoxin" evidence="6">
    <location>
        <begin position="227"/>
        <end position="366"/>
    </location>
</feature>
<dbReference type="PROSITE" id="PS51257">
    <property type="entry name" value="PROKAR_LIPOPROTEIN"/>
    <property type="match status" value="1"/>
</dbReference>
<evidence type="ECO:0000313" key="7">
    <source>
        <dbReference type="EMBL" id="MCW0482401.1"/>
    </source>
</evidence>
<evidence type="ECO:0000256" key="1">
    <source>
        <dbReference type="ARBA" id="ARBA00004196"/>
    </source>
</evidence>
<dbReference type="GO" id="GO:0016491">
    <property type="term" value="F:oxidoreductase activity"/>
    <property type="evidence" value="ECO:0007669"/>
    <property type="project" value="InterPro"/>
</dbReference>
<sequence length="366" mass="41007">MKNLPLLFVVMIFLAACQSNSSKYRISGNIAGLDSGQVFLVKAEAGQAVVVDTAKLEKGNFTFEGEAGPAELNYLRLNDRDYFAQFFLENAKIKVEAYIDSLRATKVTGSPATDVFNSYLDELNVMNQKMQQYQQEYAQAAASGNQQEMDRVRIDVDAASDNMMVFAKNFVRENSQSVVAPFITLTQLANQLEYTELKSLTDNFSPNLSESVYMKQLQEILDLQAKTAIGTEAPDFTMNDPEGNPLTLSSLRGKYVLVDFWASWCGPCRQENPNIVAAYNSYKDKGFDILGVSLDRDKDAWLKGIAEDQLTWHHVSDLKYWQNEVAQLYGVNSIPHSVLLDKEGKIIAKNLRGAALEEKLKELMPE</sequence>
<dbReference type="InterPro" id="IPR013766">
    <property type="entry name" value="Thioredoxin_domain"/>
</dbReference>
<evidence type="ECO:0000256" key="5">
    <source>
        <dbReference type="SAM" id="Coils"/>
    </source>
</evidence>
<organism evidence="7 8">
    <name type="scientific">Gaoshiqia sediminis</name>
    <dbReference type="NCBI Taxonomy" id="2986998"/>
    <lineage>
        <taxon>Bacteria</taxon>
        <taxon>Pseudomonadati</taxon>
        <taxon>Bacteroidota</taxon>
        <taxon>Bacteroidia</taxon>
        <taxon>Marinilabiliales</taxon>
        <taxon>Prolixibacteraceae</taxon>
        <taxon>Gaoshiqia</taxon>
    </lineage>
</organism>
<dbReference type="GO" id="GO:0030313">
    <property type="term" value="C:cell envelope"/>
    <property type="evidence" value="ECO:0007669"/>
    <property type="project" value="UniProtKB-SubCell"/>
</dbReference>
<protein>
    <submittedName>
        <fullName evidence="7">AhpC/TSA family protein</fullName>
    </submittedName>
</protein>
<dbReference type="Proteomes" id="UP001163821">
    <property type="component" value="Unassembled WGS sequence"/>
</dbReference>
<dbReference type="InterPro" id="IPR036249">
    <property type="entry name" value="Thioredoxin-like_sf"/>
</dbReference>
<keyword evidence="5" id="KW-0175">Coiled coil</keyword>
<evidence type="ECO:0000256" key="4">
    <source>
        <dbReference type="ARBA" id="ARBA00023284"/>
    </source>
</evidence>
<reference evidence="7" key="1">
    <citation type="submission" date="2022-10" db="EMBL/GenBank/DDBJ databases">
        <title>Gaoshiqiia sediminis gen. nov., sp. nov., isolated from coastal sediment.</title>
        <authorList>
            <person name="Yu W.X."/>
            <person name="Mu D.S."/>
            <person name="Du J.Z."/>
            <person name="Liang Y.Q."/>
        </authorList>
    </citation>
    <scope>NUCLEOTIDE SEQUENCE</scope>
    <source>
        <strain evidence="7">A06</strain>
    </source>
</reference>
<evidence type="ECO:0000259" key="6">
    <source>
        <dbReference type="PROSITE" id="PS51352"/>
    </source>
</evidence>
<dbReference type="PANTHER" id="PTHR42852">
    <property type="entry name" value="THIOL:DISULFIDE INTERCHANGE PROTEIN DSBE"/>
    <property type="match status" value="1"/>
</dbReference>
<dbReference type="InterPro" id="IPR017937">
    <property type="entry name" value="Thioredoxin_CS"/>
</dbReference>
<comment type="caution">
    <text evidence="7">The sequence shown here is derived from an EMBL/GenBank/DDBJ whole genome shotgun (WGS) entry which is preliminary data.</text>
</comment>
<dbReference type="PROSITE" id="PS00194">
    <property type="entry name" value="THIOREDOXIN_1"/>
    <property type="match status" value="1"/>
</dbReference>
<dbReference type="Pfam" id="PF14289">
    <property type="entry name" value="DUF4369"/>
    <property type="match status" value="1"/>
</dbReference>
<dbReference type="EMBL" id="JAPAAF010000006">
    <property type="protein sequence ID" value="MCW0482401.1"/>
    <property type="molecule type" value="Genomic_DNA"/>
</dbReference>